<dbReference type="PROSITE" id="PS50048">
    <property type="entry name" value="ZN2_CY6_FUNGAL_2"/>
    <property type="match status" value="1"/>
</dbReference>
<evidence type="ECO:0000256" key="2">
    <source>
        <dbReference type="ARBA" id="ARBA00022723"/>
    </source>
</evidence>
<keyword evidence="5" id="KW-0238">DNA-binding</keyword>
<dbReference type="InterPro" id="IPR036864">
    <property type="entry name" value="Zn2-C6_fun-type_DNA-bd_sf"/>
</dbReference>
<dbReference type="PANTHER" id="PTHR47782">
    <property type="entry name" value="ZN(II)2CYS6 TRANSCRIPTION FACTOR (EUROFUNG)-RELATED"/>
    <property type="match status" value="1"/>
</dbReference>
<dbReference type="CDD" id="cd12148">
    <property type="entry name" value="fungal_TF_MHR"/>
    <property type="match status" value="1"/>
</dbReference>
<dbReference type="GO" id="GO:0043565">
    <property type="term" value="F:sequence-specific DNA binding"/>
    <property type="evidence" value="ECO:0007669"/>
    <property type="project" value="TreeGrafter"/>
</dbReference>
<dbReference type="SUPFAM" id="SSF57701">
    <property type="entry name" value="Zn2/Cys6 DNA-binding domain"/>
    <property type="match status" value="1"/>
</dbReference>
<evidence type="ECO:0000256" key="8">
    <source>
        <dbReference type="SAM" id="MobiDB-lite"/>
    </source>
</evidence>
<gene>
    <name evidence="10" type="ORF">PV08_02301</name>
</gene>
<evidence type="ECO:0000313" key="10">
    <source>
        <dbReference type="EMBL" id="KIW18014.1"/>
    </source>
</evidence>
<dbReference type="GO" id="GO:0005634">
    <property type="term" value="C:nucleus"/>
    <property type="evidence" value="ECO:0007669"/>
    <property type="project" value="UniProtKB-SubCell"/>
</dbReference>
<comment type="subcellular location">
    <subcellularLocation>
        <location evidence="1">Nucleus</location>
    </subcellularLocation>
</comment>
<dbReference type="HOGENOM" id="CLU_004517_0_0_1"/>
<dbReference type="GO" id="GO:0000981">
    <property type="term" value="F:DNA-binding transcription factor activity, RNA polymerase II-specific"/>
    <property type="evidence" value="ECO:0007669"/>
    <property type="project" value="InterPro"/>
</dbReference>
<proteinExistence type="predicted"/>
<dbReference type="InterPro" id="IPR052202">
    <property type="entry name" value="Yeast_MetPath_Reg"/>
</dbReference>
<dbReference type="Pfam" id="PF04082">
    <property type="entry name" value="Fungal_trans"/>
    <property type="match status" value="1"/>
</dbReference>
<sequence length="796" mass="89667">MLDFPRRRTLSILFVPDIRDKTGGSSTHRSYDLAYRRPDTVSDRQIGVSRPLSQRGIHRKIPILLSVASANLLNLARRRQQPDEQDHNSYCNFVGLKPDIHNMPRTEQRNKGGVNACQRCRRRKQKCDQKYPQCSNCANSNVQCLVYHSGKGADIPRSYVSDLEEKVAKLTRQVQELREHPQSSPERSRSLADNTTLTSQAYDESSTVFLEEIPVSNDRTPVVQDLVTKVRNVIAEPCQQPRFVGQSSGISFAKLVLAAIQVDSMSPSFLPDQPPLEELSIFESAPAKASLPPRHVADHLIEVYFQYRTPHLPILDRSQVGEAIDSAYSSLGSDQGPSKVSERDMFIAYIVFAIALVDVRHTSGGRPSQSDGCFRSALSWVENTLSYSKSDLDTLRSVLLLAQFVALSPSRGSLWHLTGFALRLCIDVGLHFENDLQQLDMDPVVLNERRRLWYCTYHFDRLLCITLGRPFGILDESTQVQLPNPWTGCRPGFGQAYCSDYDIHAQRAHNHLFTLAKLESEIKHVQHTRVWTPKLAYPRPSWTVWLQDIQPRLQEWEATIPEPGKAQPLSIFASQSYWDVIYNNAVLLLYRPQAGNMYQSAEELSIIYGAAAKVIAGLKVLQREGRVEMLWKSVHHLFMAGLGIVYALWQSKEIRDNNPVSKSISILQSCASTLSAMSETFRGATGCRDAFDTLSSATIDWLVTRNIEEVHHNRVEFENHVRDLMKQLKVPREGCATDAHQTDNMSAVLSADNFDLSELLNTAAQWPDLEEFNFMMTEPGSSTVAALVPTVEAFGP</sequence>
<evidence type="ECO:0000256" key="1">
    <source>
        <dbReference type="ARBA" id="ARBA00004123"/>
    </source>
</evidence>
<dbReference type="Proteomes" id="UP000053328">
    <property type="component" value="Unassembled WGS sequence"/>
</dbReference>
<protein>
    <recommendedName>
        <fullName evidence="9">Zn(2)-C6 fungal-type domain-containing protein</fullName>
    </recommendedName>
</protein>
<feature type="compositionally biased region" description="Basic and acidic residues" evidence="8">
    <location>
        <begin position="175"/>
        <end position="190"/>
    </location>
</feature>
<dbReference type="VEuPathDB" id="FungiDB:PV08_02301"/>
<dbReference type="STRING" id="91928.A0A0D2C363"/>
<dbReference type="RefSeq" id="XP_016238230.1">
    <property type="nucleotide sequence ID" value="XM_016376660.1"/>
</dbReference>
<dbReference type="OrthoDB" id="189997at2759"/>
<feature type="domain" description="Zn(2)-C6 fungal-type" evidence="9">
    <location>
        <begin position="116"/>
        <end position="146"/>
    </location>
</feature>
<evidence type="ECO:0000259" key="9">
    <source>
        <dbReference type="PROSITE" id="PS50048"/>
    </source>
</evidence>
<evidence type="ECO:0000256" key="3">
    <source>
        <dbReference type="ARBA" id="ARBA00022833"/>
    </source>
</evidence>
<dbReference type="GO" id="GO:0008270">
    <property type="term" value="F:zinc ion binding"/>
    <property type="evidence" value="ECO:0007669"/>
    <property type="project" value="InterPro"/>
</dbReference>
<evidence type="ECO:0000256" key="5">
    <source>
        <dbReference type="ARBA" id="ARBA00023125"/>
    </source>
</evidence>
<keyword evidence="3" id="KW-0862">Zinc</keyword>
<accession>A0A0D2C363</accession>
<evidence type="ECO:0000313" key="11">
    <source>
        <dbReference type="Proteomes" id="UP000053328"/>
    </source>
</evidence>
<name>A0A0D2C363_9EURO</name>
<dbReference type="CDD" id="cd00067">
    <property type="entry name" value="GAL4"/>
    <property type="match status" value="1"/>
</dbReference>
<dbReference type="GO" id="GO:0006351">
    <property type="term" value="P:DNA-templated transcription"/>
    <property type="evidence" value="ECO:0007669"/>
    <property type="project" value="InterPro"/>
</dbReference>
<reference evidence="10 11" key="1">
    <citation type="submission" date="2015-01" db="EMBL/GenBank/DDBJ databases">
        <title>The Genome Sequence of Exophiala spinifera CBS89968.</title>
        <authorList>
            <consortium name="The Broad Institute Genomics Platform"/>
            <person name="Cuomo C."/>
            <person name="de Hoog S."/>
            <person name="Gorbushina A."/>
            <person name="Stielow B."/>
            <person name="Teixiera M."/>
            <person name="Abouelleil A."/>
            <person name="Chapman S.B."/>
            <person name="Priest M."/>
            <person name="Young S.K."/>
            <person name="Wortman J."/>
            <person name="Nusbaum C."/>
            <person name="Birren B."/>
        </authorList>
    </citation>
    <scope>NUCLEOTIDE SEQUENCE [LARGE SCALE GENOMIC DNA]</scope>
    <source>
        <strain evidence="10 11">CBS 89968</strain>
    </source>
</reference>
<dbReference type="AlphaFoldDB" id="A0A0D2C363"/>
<dbReference type="GeneID" id="27329384"/>
<evidence type="ECO:0000256" key="4">
    <source>
        <dbReference type="ARBA" id="ARBA00023015"/>
    </source>
</evidence>
<keyword evidence="6" id="KW-0804">Transcription</keyword>
<dbReference type="Gene3D" id="4.10.240.10">
    <property type="entry name" value="Zn(2)-C6 fungal-type DNA-binding domain"/>
    <property type="match status" value="1"/>
</dbReference>
<dbReference type="Pfam" id="PF00172">
    <property type="entry name" value="Zn_clus"/>
    <property type="match status" value="1"/>
</dbReference>
<feature type="region of interest" description="Disordered" evidence="8">
    <location>
        <begin position="174"/>
        <end position="195"/>
    </location>
</feature>
<dbReference type="SMART" id="SM00066">
    <property type="entry name" value="GAL4"/>
    <property type="match status" value="1"/>
</dbReference>
<organism evidence="10 11">
    <name type="scientific">Exophiala spinifera</name>
    <dbReference type="NCBI Taxonomy" id="91928"/>
    <lineage>
        <taxon>Eukaryota</taxon>
        <taxon>Fungi</taxon>
        <taxon>Dikarya</taxon>
        <taxon>Ascomycota</taxon>
        <taxon>Pezizomycotina</taxon>
        <taxon>Eurotiomycetes</taxon>
        <taxon>Chaetothyriomycetidae</taxon>
        <taxon>Chaetothyriales</taxon>
        <taxon>Herpotrichiellaceae</taxon>
        <taxon>Exophiala</taxon>
    </lineage>
</organism>
<dbReference type="GO" id="GO:0045944">
    <property type="term" value="P:positive regulation of transcription by RNA polymerase II"/>
    <property type="evidence" value="ECO:0007669"/>
    <property type="project" value="TreeGrafter"/>
</dbReference>
<evidence type="ECO:0000256" key="7">
    <source>
        <dbReference type="ARBA" id="ARBA00023242"/>
    </source>
</evidence>
<dbReference type="InterPro" id="IPR001138">
    <property type="entry name" value="Zn2Cys6_DnaBD"/>
</dbReference>
<keyword evidence="7" id="KW-0539">Nucleus</keyword>
<dbReference type="InterPro" id="IPR007219">
    <property type="entry name" value="XnlR_reg_dom"/>
</dbReference>
<keyword evidence="11" id="KW-1185">Reference proteome</keyword>
<keyword evidence="4" id="KW-0805">Transcription regulation</keyword>
<keyword evidence="2" id="KW-0479">Metal-binding</keyword>
<dbReference type="SMART" id="SM00906">
    <property type="entry name" value="Fungal_trans"/>
    <property type="match status" value="1"/>
</dbReference>
<dbReference type="PROSITE" id="PS00463">
    <property type="entry name" value="ZN2_CY6_FUNGAL_1"/>
    <property type="match status" value="1"/>
</dbReference>
<evidence type="ECO:0000256" key="6">
    <source>
        <dbReference type="ARBA" id="ARBA00023163"/>
    </source>
</evidence>
<dbReference type="EMBL" id="KN847493">
    <property type="protein sequence ID" value="KIW18014.1"/>
    <property type="molecule type" value="Genomic_DNA"/>
</dbReference>
<dbReference type="PANTHER" id="PTHR47782:SF1">
    <property type="entry name" value="PYRIMIDINE PATHWAY REGULATORY PROTEIN 1"/>
    <property type="match status" value="1"/>
</dbReference>